<keyword evidence="1" id="KW-0472">Membrane</keyword>
<keyword evidence="1" id="KW-1133">Transmembrane helix</keyword>
<dbReference type="AlphaFoldDB" id="A0A0A8ZTM5"/>
<organism evidence="2">
    <name type="scientific">Arundo donax</name>
    <name type="common">Giant reed</name>
    <name type="synonym">Donax arundinaceus</name>
    <dbReference type="NCBI Taxonomy" id="35708"/>
    <lineage>
        <taxon>Eukaryota</taxon>
        <taxon>Viridiplantae</taxon>
        <taxon>Streptophyta</taxon>
        <taxon>Embryophyta</taxon>
        <taxon>Tracheophyta</taxon>
        <taxon>Spermatophyta</taxon>
        <taxon>Magnoliopsida</taxon>
        <taxon>Liliopsida</taxon>
        <taxon>Poales</taxon>
        <taxon>Poaceae</taxon>
        <taxon>PACMAD clade</taxon>
        <taxon>Arundinoideae</taxon>
        <taxon>Arundineae</taxon>
        <taxon>Arundo</taxon>
    </lineage>
</organism>
<evidence type="ECO:0000313" key="2">
    <source>
        <dbReference type="EMBL" id="JAD42779.1"/>
    </source>
</evidence>
<reference evidence="2" key="1">
    <citation type="submission" date="2014-09" db="EMBL/GenBank/DDBJ databases">
        <authorList>
            <person name="Magalhaes I.L.F."/>
            <person name="Oliveira U."/>
            <person name="Santos F.R."/>
            <person name="Vidigal T.H.D.A."/>
            <person name="Brescovit A.D."/>
            <person name="Santos A.J."/>
        </authorList>
    </citation>
    <scope>NUCLEOTIDE SEQUENCE</scope>
    <source>
        <tissue evidence="2">Shoot tissue taken approximately 20 cm above the soil surface</tissue>
    </source>
</reference>
<evidence type="ECO:0000256" key="1">
    <source>
        <dbReference type="SAM" id="Phobius"/>
    </source>
</evidence>
<feature type="transmembrane region" description="Helical" evidence="1">
    <location>
        <begin position="20"/>
        <end position="38"/>
    </location>
</feature>
<proteinExistence type="predicted"/>
<name>A0A0A8ZTM5_ARUDO</name>
<keyword evidence="1" id="KW-0812">Transmembrane</keyword>
<dbReference type="EMBL" id="GBRH01255116">
    <property type="protein sequence ID" value="JAD42779.1"/>
    <property type="molecule type" value="Transcribed_RNA"/>
</dbReference>
<reference evidence="2" key="2">
    <citation type="journal article" date="2015" name="Data Brief">
        <title>Shoot transcriptome of the giant reed, Arundo donax.</title>
        <authorList>
            <person name="Barrero R.A."/>
            <person name="Guerrero F.D."/>
            <person name="Moolhuijzen P."/>
            <person name="Goolsby J.A."/>
            <person name="Tidwell J."/>
            <person name="Bellgard S.E."/>
            <person name="Bellgard M.I."/>
        </authorList>
    </citation>
    <scope>NUCLEOTIDE SEQUENCE</scope>
    <source>
        <tissue evidence="2">Shoot tissue taken approximately 20 cm above the soil surface</tissue>
    </source>
</reference>
<accession>A0A0A8ZTM5</accession>
<sequence>MKMVCPKFCAVFDSCLMHCALSSFLVTVITILVSYRLIKNVSFI</sequence>
<protein>
    <submittedName>
        <fullName evidence="2">Uncharacterized protein</fullName>
    </submittedName>
</protein>